<sequence length="168" mass="19087">MSLDAPAPADKKHCPLQRWHLKRRVLEGGQERIRYLTEGDRPDGRHRGWPHRVHRMRSSEADARQASIEQASICLAQLVHALILQPCEEPNAARPKHDCTHVCLGEVFGLESPFDEPAIEHGQKIDRDTLDERPAASRRPARMMRDAHARCFLCMLAAFQPAQTDDFG</sequence>
<reference evidence="1 2" key="1">
    <citation type="submission" date="2016-05" db="EMBL/GenBank/DDBJ databases">
        <title>Draft Genome Sequences of Stenotrophomonas maltophilia Strains Sm32COP, Sm41DVV, Sm46PAILV, SmF3, SmF22, SmSOFb1 and SmCVFa1, Isolated from Different Manures, in France.</title>
        <authorList>
            <person name="Nazaret S."/>
            <person name="Bodilis J."/>
        </authorList>
    </citation>
    <scope>NUCLEOTIDE SEQUENCE [LARGE SCALE GENOMIC DNA]</scope>
    <source>
        <strain evidence="1 2">Sm46PAILV</strain>
    </source>
</reference>
<proteinExistence type="predicted"/>
<accession>A0A1A6Y726</accession>
<name>A0A1A6Y726_STEMA</name>
<organism evidence="1 2">
    <name type="scientific">Stenotrophomonas maltophilia</name>
    <name type="common">Pseudomonas maltophilia</name>
    <name type="synonym">Xanthomonas maltophilia</name>
    <dbReference type="NCBI Taxonomy" id="40324"/>
    <lineage>
        <taxon>Bacteria</taxon>
        <taxon>Pseudomonadati</taxon>
        <taxon>Pseudomonadota</taxon>
        <taxon>Gammaproteobacteria</taxon>
        <taxon>Lysobacterales</taxon>
        <taxon>Lysobacteraceae</taxon>
        <taxon>Stenotrophomonas</taxon>
        <taxon>Stenotrophomonas maltophilia group</taxon>
    </lineage>
</organism>
<evidence type="ECO:0000313" key="2">
    <source>
        <dbReference type="Proteomes" id="UP000092256"/>
    </source>
</evidence>
<gene>
    <name evidence="1" type="ORF">A9K58_01755</name>
</gene>
<protein>
    <submittedName>
        <fullName evidence="1">Uncharacterized protein</fullName>
    </submittedName>
</protein>
<dbReference type="Proteomes" id="UP000092256">
    <property type="component" value="Unassembled WGS sequence"/>
</dbReference>
<evidence type="ECO:0000313" key="1">
    <source>
        <dbReference type="EMBL" id="OBU70694.1"/>
    </source>
</evidence>
<dbReference type="EMBL" id="LYVJ01000001">
    <property type="protein sequence ID" value="OBU70694.1"/>
    <property type="molecule type" value="Genomic_DNA"/>
</dbReference>
<dbReference type="AlphaFoldDB" id="A0A1A6Y726"/>
<comment type="caution">
    <text evidence="1">The sequence shown here is derived from an EMBL/GenBank/DDBJ whole genome shotgun (WGS) entry which is preliminary data.</text>
</comment>